<organism evidence="2 3">
    <name type="scientific">Candidatus Dorea gallistercoris</name>
    <dbReference type="NCBI Taxonomy" id="2838542"/>
    <lineage>
        <taxon>Bacteria</taxon>
        <taxon>Bacillati</taxon>
        <taxon>Bacillota</taxon>
        <taxon>Clostridia</taxon>
        <taxon>Lachnospirales</taxon>
        <taxon>Lachnospiraceae</taxon>
        <taxon>Dorea</taxon>
    </lineage>
</organism>
<dbReference type="PANTHER" id="PTHR30399:SF1">
    <property type="entry name" value="UTP PYROPHOSPHATASE"/>
    <property type="match status" value="1"/>
</dbReference>
<proteinExistence type="predicted"/>
<comment type="caution">
    <text evidence="2">The sequence shown here is derived from an EMBL/GenBank/DDBJ whole genome shotgun (WGS) entry which is preliminary data.</text>
</comment>
<dbReference type="InterPro" id="IPR053136">
    <property type="entry name" value="UTP_pyrophosphatase-like"/>
</dbReference>
<gene>
    <name evidence="2" type="ORF">H9873_10375</name>
</gene>
<sequence length="184" mass="22415">MSETIYINQIPVIIEYRRVKNINLYLKPPDGQVLVTAPKQVPIRRIREFVEGKQSWIKKHQQAIREAADRRSAEPELTRAQREVLRKKVAYYAEKWELRMGVRATGWTLRKMKTRWGSCTVNTGRIRINTRLYFFPEEILEYIVVHELCHLIEPSHDQRFQAYMTRFLPDWRERRRRMRERKFN</sequence>
<dbReference type="InterPro" id="IPR002725">
    <property type="entry name" value="YgjP-like_metallopeptidase"/>
</dbReference>
<evidence type="ECO:0000259" key="1">
    <source>
        <dbReference type="Pfam" id="PF01863"/>
    </source>
</evidence>
<name>A0A9D1RBA9_9FIRM</name>
<dbReference type="Gene3D" id="3.30.2010.10">
    <property type="entry name" value="Metalloproteases ('zincins'), catalytic domain"/>
    <property type="match status" value="1"/>
</dbReference>
<dbReference type="Proteomes" id="UP000824263">
    <property type="component" value="Unassembled WGS sequence"/>
</dbReference>
<evidence type="ECO:0000313" key="3">
    <source>
        <dbReference type="Proteomes" id="UP000824263"/>
    </source>
</evidence>
<reference evidence="2" key="2">
    <citation type="submission" date="2021-04" db="EMBL/GenBank/DDBJ databases">
        <authorList>
            <person name="Gilroy R."/>
        </authorList>
    </citation>
    <scope>NUCLEOTIDE SEQUENCE</scope>
    <source>
        <strain evidence="2">ChiSxjej1B13-11762</strain>
    </source>
</reference>
<feature type="domain" description="YgjP-like metallopeptidase" evidence="1">
    <location>
        <begin position="70"/>
        <end position="180"/>
    </location>
</feature>
<evidence type="ECO:0000313" key="2">
    <source>
        <dbReference type="EMBL" id="HIW84709.1"/>
    </source>
</evidence>
<dbReference type="PANTHER" id="PTHR30399">
    <property type="entry name" value="UNCHARACTERIZED PROTEIN YGJP"/>
    <property type="match status" value="1"/>
</dbReference>
<dbReference type="Pfam" id="PF01863">
    <property type="entry name" value="YgjP-like"/>
    <property type="match status" value="1"/>
</dbReference>
<accession>A0A9D1RBA9</accession>
<protein>
    <submittedName>
        <fullName evidence="2">M48 family metallopeptidase</fullName>
    </submittedName>
</protein>
<dbReference type="CDD" id="cd07344">
    <property type="entry name" value="M48_yhfN_like"/>
    <property type="match status" value="1"/>
</dbReference>
<reference evidence="2" key="1">
    <citation type="journal article" date="2021" name="PeerJ">
        <title>Extensive microbial diversity within the chicken gut microbiome revealed by metagenomics and culture.</title>
        <authorList>
            <person name="Gilroy R."/>
            <person name="Ravi A."/>
            <person name="Getino M."/>
            <person name="Pursley I."/>
            <person name="Horton D.L."/>
            <person name="Alikhan N.F."/>
            <person name="Baker D."/>
            <person name="Gharbi K."/>
            <person name="Hall N."/>
            <person name="Watson M."/>
            <person name="Adriaenssens E.M."/>
            <person name="Foster-Nyarko E."/>
            <person name="Jarju S."/>
            <person name="Secka A."/>
            <person name="Antonio M."/>
            <person name="Oren A."/>
            <person name="Chaudhuri R.R."/>
            <person name="La Ragione R."/>
            <person name="Hildebrand F."/>
            <person name="Pallen M.J."/>
        </authorList>
    </citation>
    <scope>NUCLEOTIDE SEQUENCE</scope>
    <source>
        <strain evidence="2">ChiSxjej1B13-11762</strain>
    </source>
</reference>
<dbReference type="AlphaFoldDB" id="A0A9D1RBA9"/>
<dbReference type="EMBL" id="DXGF01000184">
    <property type="protein sequence ID" value="HIW84709.1"/>
    <property type="molecule type" value="Genomic_DNA"/>
</dbReference>